<proteinExistence type="predicted"/>
<dbReference type="RefSeq" id="WP_107545125.1">
    <property type="nucleotide sequence ID" value="NZ_JAMWUX010000003.1"/>
</dbReference>
<sequence length="184" mass="22121">MEKKKITRRLIIDTAHTLIHETQKSEISLSKIATALHITHAAIYKHFENKKDLWIAVCADWFETYIINHIDINDDDYEDKQQWLHDYLWAFVNAKKAAYQTNRLMFDLNTQYVEKDPFILQEILKPCFIRIQQKMGYDDSNLYKPEVILSAFSTFTLPMFKDTWNQPDYDLRFEMTWDLIKFNV</sequence>
<dbReference type="InterPro" id="IPR001647">
    <property type="entry name" value="HTH_TetR"/>
</dbReference>
<dbReference type="AlphaFoldDB" id="A0A9Q6HNG8"/>
<evidence type="ECO:0000313" key="5">
    <source>
        <dbReference type="Proteomes" id="UP000241960"/>
    </source>
</evidence>
<reference evidence="4 5" key="1">
    <citation type="journal article" date="2016" name="Front. Microbiol.">
        <title>Comprehensive Phylogenetic Analysis of Bovine Non-aureus Staphylococci Species Based on Whole-Genome Sequencing.</title>
        <authorList>
            <person name="Naushad S."/>
            <person name="Barkema H.W."/>
            <person name="Luby C."/>
            <person name="Condas L.A."/>
            <person name="Nobrega D.B."/>
            <person name="Carson D.A."/>
            <person name="De Buck J."/>
        </authorList>
    </citation>
    <scope>NUCLEOTIDE SEQUENCE [LARGE SCALE GENOMIC DNA]</scope>
    <source>
        <strain evidence="4 5">SNUC 1231</strain>
    </source>
</reference>
<dbReference type="Pfam" id="PF00440">
    <property type="entry name" value="TetR_N"/>
    <property type="match status" value="1"/>
</dbReference>
<keyword evidence="1 2" id="KW-0238">DNA-binding</keyword>
<evidence type="ECO:0000313" key="4">
    <source>
        <dbReference type="EMBL" id="PTI75174.1"/>
    </source>
</evidence>
<dbReference type="EMBL" id="PZFQ01000026">
    <property type="protein sequence ID" value="PTI75174.1"/>
    <property type="molecule type" value="Genomic_DNA"/>
</dbReference>
<dbReference type="GO" id="GO:0003677">
    <property type="term" value="F:DNA binding"/>
    <property type="evidence" value="ECO:0007669"/>
    <property type="project" value="UniProtKB-UniRule"/>
</dbReference>
<dbReference type="Gene3D" id="1.10.357.10">
    <property type="entry name" value="Tetracycline Repressor, domain 2"/>
    <property type="match status" value="1"/>
</dbReference>
<dbReference type="PANTHER" id="PTHR43479:SF11">
    <property type="entry name" value="ACREF_ENVCD OPERON REPRESSOR-RELATED"/>
    <property type="match status" value="1"/>
</dbReference>
<feature type="DNA-binding region" description="H-T-H motif" evidence="2">
    <location>
        <begin position="28"/>
        <end position="47"/>
    </location>
</feature>
<dbReference type="SUPFAM" id="SSF46689">
    <property type="entry name" value="Homeodomain-like"/>
    <property type="match status" value="1"/>
</dbReference>
<protein>
    <submittedName>
        <fullName evidence="4">TetR/AcrR family transcriptional regulator</fullName>
    </submittedName>
</protein>
<feature type="domain" description="HTH tetR-type" evidence="3">
    <location>
        <begin position="5"/>
        <end position="65"/>
    </location>
</feature>
<evidence type="ECO:0000256" key="1">
    <source>
        <dbReference type="ARBA" id="ARBA00023125"/>
    </source>
</evidence>
<evidence type="ECO:0000256" key="2">
    <source>
        <dbReference type="PROSITE-ProRule" id="PRU00335"/>
    </source>
</evidence>
<dbReference type="Proteomes" id="UP000241960">
    <property type="component" value="Unassembled WGS sequence"/>
</dbReference>
<gene>
    <name evidence="4" type="ORF">BU058_08605</name>
</gene>
<name>A0A9Q6HNG8_9STAP</name>
<dbReference type="InterPro" id="IPR009057">
    <property type="entry name" value="Homeodomain-like_sf"/>
</dbReference>
<accession>A0A9Q6HNG8</accession>
<evidence type="ECO:0000259" key="3">
    <source>
        <dbReference type="PROSITE" id="PS50977"/>
    </source>
</evidence>
<organism evidence="4 5">
    <name type="scientific">Staphylococcus succinus</name>
    <dbReference type="NCBI Taxonomy" id="61015"/>
    <lineage>
        <taxon>Bacteria</taxon>
        <taxon>Bacillati</taxon>
        <taxon>Bacillota</taxon>
        <taxon>Bacilli</taxon>
        <taxon>Bacillales</taxon>
        <taxon>Staphylococcaceae</taxon>
        <taxon>Staphylococcus</taxon>
    </lineage>
</organism>
<dbReference type="PANTHER" id="PTHR43479">
    <property type="entry name" value="ACREF/ENVCD OPERON REPRESSOR-RELATED"/>
    <property type="match status" value="1"/>
</dbReference>
<dbReference type="InterPro" id="IPR050624">
    <property type="entry name" value="HTH-type_Tx_Regulator"/>
</dbReference>
<comment type="caution">
    <text evidence="4">The sequence shown here is derived from an EMBL/GenBank/DDBJ whole genome shotgun (WGS) entry which is preliminary data.</text>
</comment>
<dbReference type="PROSITE" id="PS50977">
    <property type="entry name" value="HTH_TETR_2"/>
    <property type="match status" value="1"/>
</dbReference>